<dbReference type="PRINTS" id="PR00040">
    <property type="entry name" value="HTHMERR"/>
</dbReference>
<dbReference type="EMBL" id="NFZT01000007">
    <property type="protein sequence ID" value="OWV31948.1"/>
    <property type="molecule type" value="Genomic_DNA"/>
</dbReference>
<keyword evidence="1" id="KW-0479">Metal-binding</keyword>
<accession>A0A219B298</accession>
<dbReference type="GO" id="GO:0006979">
    <property type="term" value="P:response to oxidative stress"/>
    <property type="evidence" value="ECO:0007669"/>
    <property type="project" value="InterPro"/>
</dbReference>
<dbReference type="AlphaFoldDB" id="A0A219B298"/>
<dbReference type="Proteomes" id="UP000198462">
    <property type="component" value="Unassembled WGS sequence"/>
</dbReference>
<protein>
    <submittedName>
        <fullName evidence="6">Redox-sensitive transcriptional activator SoxR</fullName>
    </submittedName>
</protein>
<evidence type="ECO:0000313" key="7">
    <source>
        <dbReference type="Proteomes" id="UP000198462"/>
    </source>
</evidence>
<dbReference type="InterPro" id="IPR010211">
    <property type="entry name" value="Redox-sen_tscrpt-act_SoxR"/>
</dbReference>
<dbReference type="NCBIfam" id="TIGR01950">
    <property type="entry name" value="SoxR"/>
    <property type="match status" value="1"/>
</dbReference>
<dbReference type="PROSITE" id="PS00552">
    <property type="entry name" value="HTH_MERR_1"/>
    <property type="match status" value="1"/>
</dbReference>
<dbReference type="Pfam" id="PF13411">
    <property type="entry name" value="MerR_1"/>
    <property type="match status" value="1"/>
</dbReference>
<keyword evidence="1" id="KW-0001">2Fe-2S</keyword>
<keyword evidence="7" id="KW-1185">Reference proteome</keyword>
<comment type="caution">
    <text evidence="6">The sequence shown here is derived from an EMBL/GenBank/DDBJ whole genome shotgun (WGS) entry which is preliminary data.</text>
</comment>
<keyword evidence="4" id="KW-0238">DNA-binding</keyword>
<gene>
    <name evidence="6" type="ORF">B5C34_15760</name>
</gene>
<dbReference type="GO" id="GO:0051537">
    <property type="term" value="F:2 iron, 2 sulfur cluster binding"/>
    <property type="evidence" value="ECO:0007669"/>
    <property type="project" value="UniProtKB-KW"/>
</dbReference>
<sequence length="148" mass="16352">MVSITSEQVLSVGDVAKRSGVAVSTVHFYERKGLIEGWRTSGNQRRYPRSILRRIAIIRIAQQAGIPLATIREHMKKMTNGPITAAQWNELSEAWRAQLNERITSLVQLRDRMETCIGCGCLSLGDCPLRNPEDALAAEGPGAHLLNS</sequence>
<dbReference type="PANTHER" id="PTHR30204">
    <property type="entry name" value="REDOX-CYCLING DRUG-SENSING TRANSCRIPTIONAL ACTIVATOR SOXR"/>
    <property type="match status" value="1"/>
</dbReference>
<dbReference type="GO" id="GO:0003677">
    <property type="term" value="F:DNA binding"/>
    <property type="evidence" value="ECO:0007669"/>
    <property type="project" value="UniProtKB-KW"/>
</dbReference>
<dbReference type="OrthoDB" id="9802944at2"/>
<evidence type="ECO:0000259" key="5">
    <source>
        <dbReference type="PROSITE" id="PS50937"/>
    </source>
</evidence>
<dbReference type="InterPro" id="IPR009061">
    <property type="entry name" value="DNA-bd_dom_put_sf"/>
</dbReference>
<keyword evidence="3" id="KW-0411">Iron-sulfur</keyword>
<evidence type="ECO:0000256" key="1">
    <source>
        <dbReference type="ARBA" id="ARBA00022714"/>
    </source>
</evidence>
<dbReference type="InterPro" id="IPR000551">
    <property type="entry name" value="MerR-type_HTH_dom"/>
</dbReference>
<dbReference type="GO" id="GO:0003700">
    <property type="term" value="F:DNA-binding transcription factor activity"/>
    <property type="evidence" value="ECO:0007669"/>
    <property type="project" value="InterPro"/>
</dbReference>
<dbReference type="Gene3D" id="1.10.1660.10">
    <property type="match status" value="1"/>
</dbReference>
<reference evidence="7" key="1">
    <citation type="submission" date="2017-05" db="EMBL/GenBank/DDBJ databases">
        <authorList>
            <person name="Lin X."/>
        </authorList>
    </citation>
    <scope>NUCLEOTIDE SEQUENCE [LARGE SCALE GENOMIC DNA]</scope>
    <source>
        <strain evidence="7">JLT2012</strain>
    </source>
</reference>
<evidence type="ECO:0000256" key="3">
    <source>
        <dbReference type="ARBA" id="ARBA00023014"/>
    </source>
</evidence>
<dbReference type="PANTHER" id="PTHR30204:SF0">
    <property type="entry name" value="REDOX-SENSITIVE TRANSCRIPTIONAL ACTIVATOR SOXR"/>
    <property type="match status" value="1"/>
</dbReference>
<dbReference type="SMART" id="SM00422">
    <property type="entry name" value="HTH_MERR"/>
    <property type="match status" value="1"/>
</dbReference>
<evidence type="ECO:0000256" key="4">
    <source>
        <dbReference type="ARBA" id="ARBA00023125"/>
    </source>
</evidence>
<dbReference type="PROSITE" id="PS50937">
    <property type="entry name" value="HTH_MERR_2"/>
    <property type="match status" value="1"/>
</dbReference>
<dbReference type="SUPFAM" id="SSF46955">
    <property type="entry name" value="Putative DNA-binding domain"/>
    <property type="match status" value="1"/>
</dbReference>
<proteinExistence type="predicted"/>
<evidence type="ECO:0000313" key="6">
    <source>
        <dbReference type="EMBL" id="OWV31948.1"/>
    </source>
</evidence>
<keyword evidence="2" id="KW-0408">Iron</keyword>
<dbReference type="InterPro" id="IPR047057">
    <property type="entry name" value="MerR_fam"/>
</dbReference>
<organism evidence="6 7">
    <name type="scientific">Pacificimonas flava</name>
    <dbReference type="NCBI Taxonomy" id="1234595"/>
    <lineage>
        <taxon>Bacteria</taxon>
        <taxon>Pseudomonadati</taxon>
        <taxon>Pseudomonadota</taxon>
        <taxon>Alphaproteobacteria</taxon>
        <taxon>Sphingomonadales</taxon>
        <taxon>Sphingosinicellaceae</taxon>
        <taxon>Pacificimonas</taxon>
    </lineage>
</organism>
<evidence type="ECO:0000256" key="2">
    <source>
        <dbReference type="ARBA" id="ARBA00023004"/>
    </source>
</evidence>
<name>A0A219B298_9SPHN</name>
<feature type="domain" description="HTH merR-type" evidence="5">
    <location>
        <begin position="9"/>
        <end position="77"/>
    </location>
</feature>